<feature type="compositionally biased region" description="Low complexity" evidence="3">
    <location>
        <begin position="631"/>
        <end position="673"/>
    </location>
</feature>
<comment type="caution">
    <text evidence="5">The sequence shown here is derived from an EMBL/GenBank/DDBJ whole genome shotgun (WGS) entry which is preliminary data.</text>
</comment>
<dbReference type="CDD" id="cd22459">
    <property type="entry name" value="KH-I_PEPPER_rpt1_like"/>
    <property type="match status" value="1"/>
</dbReference>
<feature type="domain" description="K Homology" evidence="4">
    <location>
        <begin position="46"/>
        <end position="148"/>
    </location>
</feature>
<dbReference type="GO" id="GO:0003723">
    <property type="term" value="F:RNA binding"/>
    <property type="evidence" value="ECO:0007669"/>
    <property type="project" value="UniProtKB-UniRule"/>
</dbReference>
<dbReference type="EMBL" id="MVGT01003194">
    <property type="protein sequence ID" value="OVA04991.1"/>
    <property type="molecule type" value="Genomic_DNA"/>
</dbReference>
<dbReference type="Gene3D" id="3.30.310.210">
    <property type="match status" value="1"/>
</dbReference>
<feature type="domain" description="K Homology" evidence="4">
    <location>
        <begin position="553"/>
        <end position="622"/>
    </location>
</feature>
<keyword evidence="6" id="KW-1185">Reference proteome</keyword>
<dbReference type="PANTHER" id="PTHR10288">
    <property type="entry name" value="KH DOMAIN CONTAINING RNA BINDING PROTEIN"/>
    <property type="match status" value="1"/>
</dbReference>
<reference evidence="5 6" key="1">
    <citation type="journal article" date="2017" name="Mol. Plant">
        <title>The Genome of Medicinal Plant Macleaya cordata Provides New Insights into Benzylisoquinoline Alkaloids Metabolism.</title>
        <authorList>
            <person name="Liu X."/>
            <person name="Liu Y."/>
            <person name="Huang P."/>
            <person name="Ma Y."/>
            <person name="Qing Z."/>
            <person name="Tang Q."/>
            <person name="Cao H."/>
            <person name="Cheng P."/>
            <person name="Zheng Y."/>
            <person name="Yuan Z."/>
            <person name="Zhou Y."/>
            <person name="Liu J."/>
            <person name="Tang Z."/>
            <person name="Zhuo Y."/>
            <person name="Zhang Y."/>
            <person name="Yu L."/>
            <person name="Huang J."/>
            <person name="Yang P."/>
            <person name="Peng Q."/>
            <person name="Zhang J."/>
            <person name="Jiang W."/>
            <person name="Zhang Z."/>
            <person name="Lin K."/>
            <person name="Ro D.K."/>
            <person name="Chen X."/>
            <person name="Xiong X."/>
            <person name="Shang Y."/>
            <person name="Huang S."/>
            <person name="Zeng J."/>
        </authorList>
    </citation>
    <scope>NUCLEOTIDE SEQUENCE [LARGE SCALE GENOMIC DNA]</scope>
    <source>
        <strain evidence="6">cv. BLH2017</strain>
        <tissue evidence="5">Root</tissue>
    </source>
</reference>
<dbReference type="Proteomes" id="UP000195402">
    <property type="component" value="Unassembled WGS sequence"/>
</dbReference>
<feature type="region of interest" description="Disordered" evidence="3">
    <location>
        <begin position="631"/>
        <end position="715"/>
    </location>
</feature>
<dbReference type="SMART" id="SM00322">
    <property type="entry name" value="KH"/>
    <property type="match status" value="5"/>
</dbReference>
<dbReference type="InParanoid" id="A0A200Q3G6"/>
<evidence type="ECO:0000313" key="5">
    <source>
        <dbReference type="EMBL" id="OVA04991.1"/>
    </source>
</evidence>
<organism evidence="5 6">
    <name type="scientific">Macleaya cordata</name>
    <name type="common">Five-seeded plume-poppy</name>
    <name type="synonym">Bocconia cordata</name>
    <dbReference type="NCBI Taxonomy" id="56857"/>
    <lineage>
        <taxon>Eukaryota</taxon>
        <taxon>Viridiplantae</taxon>
        <taxon>Streptophyta</taxon>
        <taxon>Embryophyta</taxon>
        <taxon>Tracheophyta</taxon>
        <taxon>Spermatophyta</taxon>
        <taxon>Magnoliopsida</taxon>
        <taxon>Ranunculales</taxon>
        <taxon>Papaveraceae</taxon>
        <taxon>Papaveroideae</taxon>
        <taxon>Macleaya</taxon>
    </lineage>
</organism>
<evidence type="ECO:0000256" key="3">
    <source>
        <dbReference type="SAM" id="MobiDB-lite"/>
    </source>
</evidence>
<keyword evidence="2" id="KW-0694">RNA-binding</keyword>
<keyword evidence="1" id="KW-0677">Repeat</keyword>
<dbReference type="PROSITE" id="PS50084">
    <property type="entry name" value="KH_TYPE_1"/>
    <property type="match status" value="5"/>
</dbReference>
<feature type="compositionally biased region" description="Basic residues" evidence="3">
    <location>
        <begin position="1"/>
        <end position="16"/>
    </location>
</feature>
<evidence type="ECO:0000259" key="4">
    <source>
        <dbReference type="SMART" id="SM00322"/>
    </source>
</evidence>
<dbReference type="InterPro" id="IPR004087">
    <property type="entry name" value="KH_dom"/>
</dbReference>
<dbReference type="OMA" id="YRRPAND"/>
<dbReference type="Pfam" id="PF00013">
    <property type="entry name" value="KH_1"/>
    <property type="match status" value="5"/>
</dbReference>
<evidence type="ECO:0000256" key="2">
    <source>
        <dbReference type="PROSITE-ProRule" id="PRU00117"/>
    </source>
</evidence>
<sequence length="715" mass="77024">MGKNKNKSGPFKKRPRFQFERKGGFKKSKRFNSSFEQNSAIPNGAEETVFRLLCPIRKIGSVIGKGGGIIKAMRDETGAKIKVDEAVPGSDERVIIIFSPATKKPRIYDTTEDPEDPENDDPIEKELEIMEPHCSAQDALLKVHQRIAEDDDLYGGTEHDDNNEDNVVIARLLVPSNQVGCLLGKGGHIIQKLRSDTGANIRILPAEHLPTCAMSTDELVQISGISAVAKRALYDISTLLHLNPRPPMNHPMNAGGPGFYPPAPPMGNMLPQGNPMWSHRNSGPHVPPPMPWAGGYGNESSGYGRGGFNGIPTPNNGKASDEFSMKILCSAEKIGGVIGKGGSNVKQVQQETGANIHVEDTAPEADERVILVSSYEARWNPRSPTIEAILQLQSKTNDISEKGNFITRLLVPSNKVGCLLGQGGHIITEMRRRTRADIRIISKDGKPNCASPDEELVQISGNINVARDALSEIASRLRMRSLESANAAVEPGPVGPFQGYAPSESFFERGLPPSGMIGAGSSGGYEHMQGGGHEYEPQSYPVQPPATAGYPNINNSMEVKIPNGVVGSVLAAGGSNIANIGQMSGAKVKLNDPSSGSECVVEIHGSSEQMNAAQNLLQAYISSAVHNFNSQQQQVPQAAPQQQVPFQQAPQQQGPYQQASQQQGSLQVPQQVPYQEAPQLSPIQGTQQGSLQGQQGSYQQGPYQQGTYQQGPYQY</sequence>
<protein>
    <submittedName>
        <fullName evidence="5">K Homology domain</fullName>
    </submittedName>
</protein>
<feature type="domain" description="K Homology" evidence="4">
    <location>
        <begin position="403"/>
        <end position="478"/>
    </location>
</feature>
<name>A0A200Q3G6_MACCD</name>
<evidence type="ECO:0000313" key="6">
    <source>
        <dbReference type="Proteomes" id="UP000195402"/>
    </source>
</evidence>
<dbReference type="InterPro" id="IPR036612">
    <property type="entry name" value="KH_dom_type_1_sf"/>
</dbReference>
<dbReference type="AlphaFoldDB" id="A0A200Q3G6"/>
<dbReference type="CDD" id="cd22460">
    <property type="entry name" value="KH-I_PEPPER_rpt2_like"/>
    <property type="match status" value="2"/>
</dbReference>
<feature type="domain" description="K Homology" evidence="4">
    <location>
        <begin position="321"/>
        <end position="397"/>
    </location>
</feature>
<dbReference type="OrthoDB" id="442947at2759"/>
<dbReference type="InterPro" id="IPR004088">
    <property type="entry name" value="KH_dom_type_1"/>
</dbReference>
<dbReference type="SUPFAM" id="SSF54791">
    <property type="entry name" value="Eukaryotic type KH-domain (KH-domain type I)"/>
    <property type="match status" value="5"/>
</dbReference>
<proteinExistence type="predicted"/>
<evidence type="ECO:0000256" key="1">
    <source>
        <dbReference type="ARBA" id="ARBA00022737"/>
    </source>
</evidence>
<accession>A0A200Q3G6</accession>
<dbReference type="Gene3D" id="3.30.1370.10">
    <property type="entry name" value="K Homology domain, type 1"/>
    <property type="match status" value="3"/>
</dbReference>
<feature type="domain" description="K Homology" evidence="4">
    <location>
        <begin position="166"/>
        <end position="241"/>
    </location>
</feature>
<dbReference type="STRING" id="56857.A0A200Q3G6"/>
<feature type="compositionally biased region" description="Low complexity" evidence="3">
    <location>
        <begin position="684"/>
        <end position="715"/>
    </location>
</feature>
<gene>
    <name evidence="5" type="ORF">BVC80_1211g55</name>
</gene>
<feature type="region of interest" description="Disordered" evidence="3">
    <location>
        <begin position="1"/>
        <end position="31"/>
    </location>
</feature>